<dbReference type="InterPro" id="IPR003824">
    <property type="entry name" value="UppP"/>
</dbReference>
<dbReference type="Pfam" id="PF02673">
    <property type="entry name" value="BacA"/>
    <property type="match status" value="1"/>
</dbReference>
<name>A0A3G1KTR2_FORW1</name>
<dbReference type="GO" id="GO:0050380">
    <property type="term" value="F:undecaprenyl-diphosphatase activity"/>
    <property type="evidence" value="ECO:0007669"/>
    <property type="project" value="UniProtKB-EC"/>
</dbReference>
<evidence type="ECO:0000256" key="4">
    <source>
        <dbReference type="ARBA" id="ARBA00021581"/>
    </source>
</evidence>
<evidence type="ECO:0000256" key="7">
    <source>
        <dbReference type="ARBA" id="ARBA00022801"/>
    </source>
</evidence>
<dbReference type="AlphaFoldDB" id="A0A3G1KTR2"/>
<keyword evidence="10 17" id="KW-1133">Transmembrane helix</keyword>
<evidence type="ECO:0000256" key="12">
    <source>
        <dbReference type="ARBA" id="ARBA00023251"/>
    </source>
</evidence>
<keyword evidence="12" id="KW-0046">Antibiotic resistance</keyword>
<keyword evidence="9" id="KW-0573">Peptidoglycan synthesis</keyword>
<keyword evidence="7" id="KW-0378">Hydrolase</keyword>
<dbReference type="Proteomes" id="UP000323521">
    <property type="component" value="Chromosome"/>
</dbReference>
<evidence type="ECO:0000256" key="8">
    <source>
        <dbReference type="ARBA" id="ARBA00022960"/>
    </source>
</evidence>
<dbReference type="GO" id="GO:0008360">
    <property type="term" value="P:regulation of cell shape"/>
    <property type="evidence" value="ECO:0007669"/>
    <property type="project" value="UniProtKB-KW"/>
</dbReference>
<dbReference type="GO" id="GO:0005886">
    <property type="term" value="C:plasma membrane"/>
    <property type="evidence" value="ECO:0007669"/>
    <property type="project" value="UniProtKB-SubCell"/>
</dbReference>
<evidence type="ECO:0000256" key="1">
    <source>
        <dbReference type="ARBA" id="ARBA00004651"/>
    </source>
</evidence>
<comment type="catalytic activity">
    <reaction evidence="16">
        <text>di-trans,octa-cis-undecaprenyl diphosphate + H2O = di-trans,octa-cis-undecaprenyl phosphate + phosphate + H(+)</text>
        <dbReference type="Rhea" id="RHEA:28094"/>
        <dbReference type="ChEBI" id="CHEBI:15377"/>
        <dbReference type="ChEBI" id="CHEBI:15378"/>
        <dbReference type="ChEBI" id="CHEBI:43474"/>
        <dbReference type="ChEBI" id="CHEBI:58405"/>
        <dbReference type="ChEBI" id="CHEBI:60392"/>
        <dbReference type="EC" id="3.6.1.27"/>
    </reaction>
</comment>
<evidence type="ECO:0000256" key="17">
    <source>
        <dbReference type="SAM" id="Phobius"/>
    </source>
</evidence>
<evidence type="ECO:0000256" key="13">
    <source>
        <dbReference type="ARBA" id="ARBA00023316"/>
    </source>
</evidence>
<keyword evidence="19" id="KW-1185">Reference proteome</keyword>
<evidence type="ECO:0000256" key="10">
    <source>
        <dbReference type="ARBA" id="ARBA00022989"/>
    </source>
</evidence>
<evidence type="ECO:0000256" key="15">
    <source>
        <dbReference type="ARBA" id="ARBA00032932"/>
    </source>
</evidence>
<dbReference type="GO" id="GO:0009252">
    <property type="term" value="P:peptidoglycan biosynthetic process"/>
    <property type="evidence" value="ECO:0007669"/>
    <property type="project" value="UniProtKB-KW"/>
</dbReference>
<evidence type="ECO:0000313" key="19">
    <source>
        <dbReference type="Proteomes" id="UP000323521"/>
    </source>
</evidence>
<comment type="subcellular location">
    <subcellularLocation>
        <location evidence="1">Cell membrane</location>
        <topology evidence="1">Multi-pass membrane protein</topology>
    </subcellularLocation>
</comment>
<reference evidence="18 19" key="1">
    <citation type="submission" date="2016-10" db="EMBL/GenBank/DDBJ databases">
        <title>Complete Genome Sequence of Peptococcaceae strain DCMF.</title>
        <authorList>
            <person name="Edwards R.J."/>
            <person name="Holland S.I."/>
            <person name="Deshpande N.P."/>
            <person name="Wong Y.K."/>
            <person name="Ertan H."/>
            <person name="Manefield M."/>
            <person name="Russell T.L."/>
            <person name="Lee M.J."/>
        </authorList>
    </citation>
    <scope>NUCLEOTIDE SEQUENCE [LARGE SCALE GENOMIC DNA]</scope>
    <source>
        <strain evidence="18 19">DCMF</strain>
    </source>
</reference>
<evidence type="ECO:0000256" key="9">
    <source>
        <dbReference type="ARBA" id="ARBA00022984"/>
    </source>
</evidence>
<dbReference type="GO" id="GO:0046677">
    <property type="term" value="P:response to antibiotic"/>
    <property type="evidence" value="ECO:0007669"/>
    <property type="project" value="UniProtKB-KW"/>
</dbReference>
<dbReference type="GO" id="GO:0071555">
    <property type="term" value="P:cell wall organization"/>
    <property type="evidence" value="ECO:0007669"/>
    <property type="project" value="UniProtKB-KW"/>
</dbReference>
<evidence type="ECO:0000256" key="3">
    <source>
        <dbReference type="ARBA" id="ARBA00012374"/>
    </source>
</evidence>
<proteinExistence type="inferred from homology"/>
<evidence type="ECO:0000256" key="14">
    <source>
        <dbReference type="ARBA" id="ARBA00032707"/>
    </source>
</evidence>
<dbReference type="EMBL" id="CP017634">
    <property type="protein sequence ID" value="ATW25794.1"/>
    <property type="molecule type" value="Genomic_DNA"/>
</dbReference>
<evidence type="ECO:0000256" key="6">
    <source>
        <dbReference type="ARBA" id="ARBA00022692"/>
    </source>
</evidence>
<organism evidence="18 19">
    <name type="scientific">Formimonas warabiya</name>
    <dbReference type="NCBI Taxonomy" id="1761012"/>
    <lineage>
        <taxon>Bacteria</taxon>
        <taxon>Bacillati</taxon>
        <taxon>Bacillota</taxon>
        <taxon>Clostridia</taxon>
        <taxon>Eubacteriales</taxon>
        <taxon>Peptococcaceae</taxon>
        <taxon>Candidatus Formimonas</taxon>
    </lineage>
</organism>
<keyword evidence="11 17" id="KW-0472">Membrane</keyword>
<feature type="transmembrane region" description="Helical" evidence="17">
    <location>
        <begin position="29"/>
        <end position="47"/>
    </location>
</feature>
<evidence type="ECO:0000256" key="11">
    <source>
        <dbReference type="ARBA" id="ARBA00023136"/>
    </source>
</evidence>
<dbReference type="EC" id="3.6.1.27" evidence="3"/>
<keyword evidence="5" id="KW-1003">Cell membrane</keyword>
<feature type="transmembrane region" description="Helical" evidence="17">
    <location>
        <begin position="59"/>
        <end position="76"/>
    </location>
</feature>
<accession>A0A3G1KTR2</accession>
<comment type="similarity">
    <text evidence="2">Belongs to the UppP family.</text>
</comment>
<evidence type="ECO:0000256" key="5">
    <source>
        <dbReference type="ARBA" id="ARBA00022475"/>
    </source>
</evidence>
<evidence type="ECO:0000313" key="18">
    <source>
        <dbReference type="EMBL" id="ATW25794.1"/>
    </source>
</evidence>
<sequence length="85" mass="9720">MAVLVYFWHDFLDIIIKGLSRPFTKEGKSLWFIAIATIPGALFGVLLDDLVEKVFWEQILLTALVLTGFGIVRYLTDKYSKKIVI</sequence>
<keyword evidence="8" id="KW-0133">Cell shape</keyword>
<keyword evidence="6 17" id="KW-0812">Transmembrane</keyword>
<dbReference type="KEGG" id="fwa:DCMF_14385"/>
<keyword evidence="13" id="KW-0961">Cell wall biogenesis/degradation</keyword>
<protein>
    <recommendedName>
        <fullName evidence="4">Undecaprenyl-diphosphatase</fullName>
        <ecNumber evidence="3">3.6.1.27</ecNumber>
    </recommendedName>
    <alternativeName>
        <fullName evidence="15">Bacitracin resistance protein</fullName>
    </alternativeName>
    <alternativeName>
        <fullName evidence="14">Undecaprenyl pyrophosphate phosphatase</fullName>
    </alternativeName>
</protein>
<gene>
    <name evidence="18" type="ORF">DCMF_14385</name>
</gene>
<evidence type="ECO:0000256" key="16">
    <source>
        <dbReference type="ARBA" id="ARBA00047594"/>
    </source>
</evidence>
<evidence type="ECO:0000256" key="2">
    <source>
        <dbReference type="ARBA" id="ARBA00010621"/>
    </source>
</evidence>